<dbReference type="Pfam" id="PF00753">
    <property type="entry name" value="Lactamase_B"/>
    <property type="match status" value="1"/>
</dbReference>
<gene>
    <name evidence="2" type="ORF">PH603_15095</name>
</gene>
<reference evidence="2" key="1">
    <citation type="submission" date="2023-01" db="EMBL/GenBank/DDBJ databases">
        <title>The genome sequence of Kordiimonadaceae bacterium 6D33.</title>
        <authorList>
            <person name="Liu Y."/>
        </authorList>
    </citation>
    <scope>NUCLEOTIDE SEQUENCE</scope>
    <source>
        <strain evidence="2">6D33</strain>
    </source>
</reference>
<evidence type="ECO:0000259" key="1">
    <source>
        <dbReference type="Pfam" id="PF00753"/>
    </source>
</evidence>
<organism evidence="2 3">
    <name type="scientific">Gimibacter soli</name>
    <dbReference type="NCBI Taxonomy" id="3024400"/>
    <lineage>
        <taxon>Bacteria</taxon>
        <taxon>Pseudomonadati</taxon>
        <taxon>Pseudomonadota</taxon>
        <taxon>Alphaproteobacteria</taxon>
        <taxon>Kordiimonadales</taxon>
        <taxon>Temperatibacteraceae</taxon>
        <taxon>Gimibacter</taxon>
    </lineage>
</organism>
<evidence type="ECO:0000313" key="2">
    <source>
        <dbReference type="EMBL" id="WCL53863.1"/>
    </source>
</evidence>
<dbReference type="PANTHER" id="PTHR30619">
    <property type="entry name" value="DNA INTERNALIZATION/COMPETENCE PROTEIN COMEC/REC2"/>
    <property type="match status" value="1"/>
</dbReference>
<dbReference type="RefSeq" id="WP_289503525.1">
    <property type="nucleotide sequence ID" value="NZ_CP116805.1"/>
</dbReference>
<evidence type="ECO:0000313" key="3">
    <source>
        <dbReference type="Proteomes" id="UP001217500"/>
    </source>
</evidence>
<feature type="domain" description="Metallo-beta-lactamase" evidence="1">
    <location>
        <begin position="29"/>
        <end position="86"/>
    </location>
</feature>
<protein>
    <submittedName>
        <fullName evidence="2">MBL fold metallo-hydrolase</fullName>
    </submittedName>
</protein>
<dbReference type="InterPro" id="IPR001279">
    <property type="entry name" value="Metallo-B-lactamas"/>
</dbReference>
<dbReference type="InterPro" id="IPR036866">
    <property type="entry name" value="RibonucZ/Hydroxyglut_hydro"/>
</dbReference>
<dbReference type="SUPFAM" id="SSF56281">
    <property type="entry name" value="Metallo-hydrolase/oxidoreductase"/>
    <property type="match status" value="1"/>
</dbReference>
<accession>A0AAF0BGT9</accession>
<dbReference type="KEGG" id="gso:PH603_15095"/>
<dbReference type="EMBL" id="CP116805">
    <property type="protein sequence ID" value="WCL53863.1"/>
    <property type="molecule type" value="Genomic_DNA"/>
</dbReference>
<name>A0AAF0BGT9_9PROT</name>
<dbReference type="InterPro" id="IPR052159">
    <property type="entry name" value="Competence_DNA_uptake"/>
</dbReference>
<dbReference type="Gene3D" id="3.60.15.10">
    <property type="entry name" value="Ribonuclease Z/Hydroxyacylglutathione hydrolase-like"/>
    <property type="match status" value="1"/>
</dbReference>
<sequence length="359" mass="38741">MTVFRLTMFPANEGDCLLLSYGQEAALRHVLIDGGRKATFKKGGLKAALEAIEARGEGLELLVLTHIDADHIEGLLELVNEAPPVLKPREVWFNGFDQMAFMPFLGILGIKQADAYTKALKAHDWPINARFQGSAIAVETVGTAIDIAGLKLTILSPDGAHLAPLRKDWEKYRREAEAIVVAEELDIPAAAFPLGPAILTADPDVEALAAPTPIDDAVPNGSSIAFLAEFAGKRVLLTGDAHPDVLLASLEGLGFSVQSKCPVDLFKLSHHGSKGNVTRELLDIVACHRFAVSTSGSRFDHPDPEAMARILKTPTAARKQIHFNYTSPETRLWDRASLQGTYGYDCVFPATGTSSVIDI</sequence>
<keyword evidence="3" id="KW-1185">Reference proteome</keyword>
<dbReference type="AlphaFoldDB" id="A0AAF0BGT9"/>
<dbReference type="Proteomes" id="UP001217500">
    <property type="component" value="Chromosome"/>
</dbReference>
<proteinExistence type="predicted"/>
<dbReference type="PANTHER" id="PTHR30619:SF1">
    <property type="entry name" value="RECOMBINATION PROTEIN 2"/>
    <property type="match status" value="1"/>
</dbReference>